<gene>
    <name evidence="2" type="ORF">OM076_10515</name>
</gene>
<organism evidence="2 3">
    <name type="scientific">Solirubrobacter ginsenosidimutans</name>
    <dbReference type="NCBI Taxonomy" id="490573"/>
    <lineage>
        <taxon>Bacteria</taxon>
        <taxon>Bacillati</taxon>
        <taxon>Actinomycetota</taxon>
        <taxon>Thermoleophilia</taxon>
        <taxon>Solirubrobacterales</taxon>
        <taxon>Solirubrobacteraceae</taxon>
        <taxon>Solirubrobacter</taxon>
    </lineage>
</organism>
<dbReference type="Gene3D" id="3.40.50.1110">
    <property type="entry name" value="SGNH hydrolase"/>
    <property type="match status" value="1"/>
</dbReference>
<dbReference type="RefSeq" id="WP_270039677.1">
    <property type="nucleotide sequence ID" value="NZ_JAPDOD010000006.1"/>
</dbReference>
<protein>
    <submittedName>
        <fullName evidence="2">SGNH/GDSL hydrolase family protein</fullName>
    </submittedName>
</protein>
<dbReference type="SUPFAM" id="SSF52266">
    <property type="entry name" value="SGNH hydrolase"/>
    <property type="match status" value="1"/>
</dbReference>
<dbReference type="InterPro" id="IPR053140">
    <property type="entry name" value="GDSL_Rv0518-like"/>
</dbReference>
<proteinExistence type="predicted"/>
<keyword evidence="3" id="KW-1185">Reference proteome</keyword>
<evidence type="ECO:0000313" key="2">
    <source>
        <dbReference type="EMBL" id="MDA0160698.1"/>
    </source>
</evidence>
<dbReference type="InterPro" id="IPR013830">
    <property type="entry name" value="SGNH_hydro"/>
</dbReference>
<dbReference type="InterPro" id="IPR036514">
    <property type="entry name" value="SGNH_hydro_sf"/>
</dbReference>
<keyword evidence="2" id="KW-0378">Hydrolase</keyword>
<reference evidence="2" key="1">
    <citation type="submission" date="2022-10" db="EMBL/GenBank/DDBJ databases">
        <title>The WGS of Solirubrobacter ginsenosidimutans DSM 21036.</title>
        <authorList>
            <person name="Jiang Z."/>
        </authorList>
    </citation>
    <scope>NUCLEOTIDE SEQUENCE</scope>
    <source>
        <strain evidence="2">DSM 21036</strain>
    </source>
</reference>
<dbReference type="CDD" id="cd01832">
    <property type="entry name" value="SGNH_hydrolase_like_1"/>
    <property type="match status" value="1"/>
</dbReference>
<evidence type="ECO:0000313" key="3">
    <source>
        <dbReference type="Proteomes" id="UP001149140"/>
    </source>
</evidence>
<comment type="caution">
    <text evidence="2">The sequence shown here is derived from an EMBL/GenBank/DDBJ whole genome shotgun (WGS) entry which is preliminary data.</text>
</comment>
<dbReference type="Proteomes" id="UP001149140">
    <property type="component" value="Unassembled WGS sequence"/>
</dbReference>
<dbReference type="AlphaFoldDB" id="A0A9X3MT12"/>
<dbReference type="PANTHER" id="PTHR43784:SF2">
    <property type="entry name" value="GDSL-LIKE LIPASE_ACYLHYDROLASE, PUTATIVE (AFU_ORTHOLOGUE AFUA_2G00820)-RELATED"/>
    <property type="match status" value="1"/>
</dbReference>
<dbReference type="PANTHER" id="PTHR43784">
    <property type="entry name" value="GDSL-LIKE LIPASE/ACYLHYDROLASE, PUTATIVE (AFU_ORTHOLOGUE AFUA_2G00820)-RELATED"/>
    <property type="match status" value="1"/>
</dbReference>
<evidence type="ECO:0000259" key="1">
    <source>
        <dbReference type="Pfam" id="PF13472"/>
    </source>
</evidence>
<feature type="domain" description="SGNH hydrolase-type esterase" evidence="1">
    <location>
        <begin position="8"/>
        <end position="182"/>
    </location>
</feature>
<name>A0A9X3MT12_9ACTN</name>
<sequence>MRYRRFVALGDSTTEGLMDPLPDGSGFRGWADRLAEILAAIDPELRYANLAVRGKLARQIRETQLDDALALEPDLVSLLAGLNDMLRRNVDVAGVAAEIDGMVSRLREAGADVILFTLPDPVPINPLAKTAAGAIAQLNDAIREISQRRGTFIVELDVHPVSSDRRLWNEDRLHANPEGHRRIALAVAHAMGLPDTDLSWAAGFPSPLGRRSSVSHVVWFGRYFTPWVIRRLRGRSSGDGRVAKRPELEPFT</sequence>
<dbReference type="GO" id="GO:0016787">
    <property type="term" value="F:hydrolase activity"/>
    <property type="evidence" value="ECO:0007669"/>
    <property type="project" value="UniProtKB-KW"/>
</dbReference>
<accession>A0A9X3MT12</accession>
<dbReference type="Pfam" id="PF13472">
    <property type="entry name" value="Lipase_GDSL_2"/>
    <property type="match status" value="1"/>
</dbReference>
<dbReference type="EMBL" id="JAPDOD010000006">
    <property type="protein sequence ID" value="MDA0160698.1"/>
    <property type="molecule type" value="Genomic_DNA"/>
</dbReference>